<keyword evidence="2" id="KW-0812">Transmembrane</keyword>
<dbReference type="Pfam" id="PF05170">
    <property type="entry name" value="AsmA"/>
    <property type="match status" value="2"/>
</dbReference>
<dbReference type="InterPro" id="IPR052894">
    <property type="entry name" value="AsmA-related"/>
</dbReference>
<evidence type="ECO:0000259" key="3">
    <source>
        <dbReference type="Pfam" id="PF05170"/>
    </source>
</evidence>
<keyword evidence="2" id="KW-0472">Membrane</keyword>
<dbReference type="InterPro" id="IPR007844">
    <property type="entry name" value="AsmA"/>
</dbReference>
<dbReference type="PANTHER" id="PTHR30441:SF4">
    <property type="entry name" value="PROTEIN ASMA"/>
    <property type="match status" value="1"/>
</dbReference>
<protein>
    <submittedName>
        <fullName evidence="4">AsmA family protein</fullName>
    </submittedName>
</protein>
<sequence>MLTILILSFQSCWRVDVRKIVAALTVAGVLFVGLLFLLPALISIDWVRAELSRQLSSATGMTIRLDGPVRLSLLPKLAVVADDISLSTGSGDLAISAPRFSTSITLSSLWSKKLEIQAIALTDPTIAVKASANADSPPSSKEVPADPFASIVDTLERLAINQLTIRNGTLTSSATAGNAAAVTAIDAELRVPDLDREASFSLAGTSNGRRVEMSGSLSALRPILRQLPAQIAIEARLDPAPVPKFSSLRASGEIQLNGNGSYQIKGGKFDIGDQSLQMDALFQPGARNHFFADLAAQRVDIDALSDTGKGGSSGGKLSADSAEPELAMLSAFDAEISIAIDELVSGKIRASDVQLTATLRDGHLEAKLEHFGLDAGSVTAKASTNVGETPPTIRGNIASSGLDIGSMAKLAGQTVPLSGKLTADMGFAFRGLTAKHIRSSANLQGTVGIRDGKLPLAALTDAQDRKADDITGLNLDMKVHDVAKPVDLAGKLAWRGQAVTFRSQIAPASFLAGGSVADASGPISFSVASKYLEGSVSGVAGVGGTFKGQVSVTSPSVDKLMQWLGQGASRSLQDFDFKGDVDAGPGQLSFQKAAVTLNGVKAAGQGSMKLGEPLNIRTSLSFARLDFAALAGGGAAAAGGKQKSNAAAADTPIDLSFLKGIDAKVDIQADKLGYGKVFAGPVATTLTVADGKAHLSVPQSPFYGGTIAAEMTADGSGDTSSVDLNTAIAGATAAPLLHDAADFDRVEGTLNATVAVSGSGKTSRSLARSLGGKAAAKFSDGAFRGIDIAEVYNNLVGLLSSGFKQDQAKKTTFTELGASFAIENGVAQTADIMLLGPLVRMDGSGKMDLVDQTLDIHLNPRVVASLAGQGGDVAVKGIGVPIVVDGSLSAPRVYPDLSALTKDPKGALDMLSRLGLPTGKLNLDKLISGQTGATGDGSGEGAADLIGDLLRKAAPRPKSSPVTPAAAPAPDNGNTETPAPPQSPNPDGEAIAGTPAPAAEPAAAADPQTPPASPETSKKGEIDTLLDQLPN</sequence>
<name>A0ABU4XAP5_9HYPH</name>
<feature type="domain" description="AsmA" evidence="3">
    <location>
        <begin position="642"/>
        <end position="831"/>
    </location>
</feature>
<organism evidence="4 5">
    <name type="scientific">Mesorhizobium dulcispinae</name>
    <dbReference type="NCBI Taxonomy" id="3072316"/>
    <lineage>
        <taxon>Bacteria</taxon>
        <taxon>Pseudomonadati</taxon>
        <taxon>Pseudomonadota</taxon>
        <taxon>Alphaproteobacteria</taxon>
        <taxon>Hyphomicrobiales</taxon>
        <taxon>Phyllobacteriaceae</taxon>
        <taxon>Mesorhizobium</taxon>
    </lineage>
</organism>
<dbReference type="PANTHER" id="PTHR30441">
    <property type="entry name" value="DUF748 DOMAIN-CONTAINING PROTEIN"/>
    <property type="match status" value="1"/>
</dbReference>
<feature type="compositionally biased region" description="Low complexity" evidence="1">
    <location>
        <begin position="990"/>
        <end position="1007"/>
    </location>
</feature>
<dbReference type="EMBL" id="JAVIIZ010000002">
    <property type="protein sequence ID" value="MDX8471664.1"/>
    <property type="molecule type" value="Genomic_DNA"/>
</dbReference>
<reference evidence="4 5" key="1">
    <citation type="submission" date="2023-08" db="EMBL/GenBank/DDBJ databases">
        <title>Implementing the SeqCode for naming new Mesorhizobium species isolated from Vachellia karroo root nodules.</title>
        <authorList>
            <person name="Van Lill M."/>
        </authorList>
    </citation>
    <scope>NUCLEOTIDE SEQUENCE [LARGE SCALE GENOMIC DNA]</scope>
    <source>
        <strain evidence="4 5">VK23A</strain>
    </source>
</reference>
<accession>A0ABU4XAP5</accession>
<comment type="caution">
    <text evidence="4">The sequence shown here is derived from an EMBL/GenBank/DDBJ whole genome shotgun (WGS) entry which is preliminary data.</text>
</comment>
<evidence type="ECO:0000256" key="1">
    <source>
        <dbReference type="SAM" id="MobiDB-lite"/>
    </source>
</evidence>
<feature type="transmembrane region" description="Helical" evidence="2">
    <location>
        <begin position="20"/>
        <end position="42"/>
    </location>
</feature>
<evidence type="ECO:0000256" key="2">
    <source>
        <dbReference type="SAM" id="Phobius"/>
    </source>
</evidence>
<feature type="region of interest" description="Disordered" evidence="1">
    <location>
        <begin position="954"/>
        <end position="1031"/>
    </location>
</feature>
<dbReference type="Proteomes" id="UP001271780">
    <property type="component" value="Unassembled WGS sequence"/>
</dbReference>
<keyword evidence="2" id="KW-1133">Transmembrane helix</keyword>
<keyword evidence="5" id="KW-1185">Reference proteome</keyword>
<feature type="domain" description="AsmA" evidence="3">
    <location>
        <begin position="19"/>
        <end position="194"/>
    </location>
</feature>
<evidence type="ECO:0000313" key="4">
    <source>
        <dbReference type="EMBL" id="MDX8471664.1"/>
    </source>
</evidence>
<evidence type="ECO:0000313" key="5">
    <source>
        <dbReference type="Proteomes" id="UP001271780"/>
    </source>
</evidence>
<gene>
    <name evidence="4" type="ORF">RFM27_06250</name>
</gene>
<dbReference type="RefSeq" id="WP_320315841.1">
    <property type="nucleotide sequence ID" value="NZ_JAVIIX010000003.1"/>
</dbReference>
<proteinExistence type="predicted"/>